<dbReference type="Gene3D" id="3.10.105.10">
    <property type="entry name" value="Dipeptide-binding Protein, Domain 3"/>
    <property type="match status" value="1"/>
</dbReference>
<protein>
    <submittedName>
        <fullName evidence="6">Glutathione-binding protein GsiB</fullName>
    </submittedName>
    <submittedName>
        <fullName evidence="7">Peptide/nickel transport system substrate-binding protein</fullName>
    </submittedName>
</protein>
<dbReference type="SUPFAM" id="SSF53850">
    <property type="entry name" value="Periplasmic binding protein-like II"/>
    <property type="match status" value="1"/>
</dbReference>
<dbReference type="GO" id="GO:0043190">
    <property type="term" value="C:ATP-binding cassette (ABC) transporter complex"/>
    <property type="evidence" value="ECO:0007669"/>
    <property type="project" value="InterPro"/>
</dbReference>
<dbReference type="InterPro" id="IPR039424">
    <property type="entry name" value="SBP_5"/>
</dbReference>
<sequence length="518" mass="57611">MKRYLILLTAVLLSLLAACTDDSETDEDAADNQESTASDISMSLLATPNSMDPHAANDQPSNHVNVNIYERLVEFTPDLEIVPGLAESYEQLDDNTWEFSLREGIEFHDGEAFNAEAVKTNLDRVRDEEVGSPVAFLFELIDEVEVIDEFTIHIKTKSPFAALPSHLAHPAGGMISPAVIEEDYTEEELLTAVHKEPIGTGPFQFEEISEGEYVTLVRNENYWGEPAQAASFTFNAVPEDATRIAELTTGNADLIYPLDPNDFTQVSQQEGTMVNETESVRMEYVGFNTEKEPFNDPALRQAIAHAVNKEEIINIMLEGKAVVADTPLSAAVNGHSDNIETVEYDPDTAREILADNGYEDGFTAEITVQDRTAADIATYLQEELKELNIELEIYQIDPGAFLDYVGNGEHDMFIGGWGTVTLDADYGLFPLFHSSNIGTSGNRTHFSNDEVDTLLSNARSEIDEERRLELYEEAQQIIIDEAPLIPLYHPYLLVGMSDEVKGYAQHPASFHFLKEVNK</sequence>
<dbReference type="InterPro" id="IPR030678">
    <property type="entry name" value="Peptide/Ni-bd"/>
</dbReference>
<evidence type="ECO:0000259" key="5">
    <source>
        <dbReference type="Pfam" id="PF00496"/>
    </source>
</evidence>
<evidence type="ECO:0000256" key="4">
    <source>
        <dbReference type="SAM" id="SignalP"/>
    </source>
</evidence>
<name>A0A6V7R0H2_9STAP</name>
<dbReference type="AlphaFoldDB" id="A0A6V7R0H2"/>
<dbReference type="Proteomes" id="UP000545588">
    <property type="component" value="Unassembled WGS sequence"/>
</dbReference>
<dbReference type="EMBL" id="CAJEWA010000004">
    <property type="protein sequence ID" value="CAD2070820.1"/>
    <property type="molecule type" value="Genomic_DNA"/>
</dbReference>
<comment type="caution">
    <text evidence="6">The sequence shown here is derived from an EMBL/GenBank/DDBJ whole genome shotgun (WGS) entry which is preliminary data.</text>
</comment>
<dbReference type="GO" id="GO:0042597">
    <property type="term" value="C:periplasmic space"/>
    <property type="evidence" value="ECO:0007669"/>
    <property type="project" value="UniProtKB-ARBA"/>
</dbReference>
<dbReference type="CDD" id="cd08499">
    <property type="entry name" value="PBP2_Ylib_like"/>
    <property type="match status" value="1"/>
</dbReference>
<evidence type="ECO:0000313" key="7">
    <source>
        <dbReference type="EMBL" id="MBB6423756.1"/>
    </source>
</evidence>
<dbReference type="PANTHER" id="PTHR30290">
    <property type="entry name" value="PERIPLASMIC BINDING COMPONENT OF ABC TRANSPORTER"/>
    <property type="match status" value="1"/>
</dbReference>
<comment type="similarity">
    <text evidence="1">Belongs to the bacterial solute-binding protein 5 family.</text>
</comment>
<keyword evidence="2" id="KW-0813">Transport</keyword>
<dbReference type="EMBL" id="JACHFF010000002">
    <property type="protein sequence ID" value="MBB6423756.1"/>
    <property type="molecule type" value="Genomic_DNA"/>
</dbReference>
<accession>A0A6V7R0H2</accession>
<dbReference type="PIRSF" id="PIRSF002741">
    <property type="entry name" value="MppA"/>
    <property type="match status" value="1"/>
</dbReference>
<dbReference type="Pfam" id="PF00496">
    <property type="entry name" value="SBP_bac_5"/>
    <property type="match status" value="1"/>
</dbReference>
<reference evidence="7 9" key="2">
    <citation type="submission" date="2020-08" db="EMBL/GenBank/DDBJ databases">
        <title>Genomic Encyclopedia of Type Strains, Phase IV (KMG-IV): sequencing the most valuable type-strain genomes for metagenomic binning, comparative biology and taxonomic classification.</title>
        <authorList>
            <person name="Goeker M."/>
        </authorList>
    </citation>
    <scope>NUCLEOTIDE SEQUENCE [LARGE SCALE GENOMIC DNA]</scope>
    <source>
        <strain evidence="7 9">DSM 22419</strain>
    </source>
</reference>
<reference evidence="6 8" key="1">
    <citation type="submission" date="2020-07" db="EMBL/GenBank/DDBJ databases">
        <authorList>
            <person name="Criscuolo A."/>
        </authorList>
    </citation>
    <scope>NUCLEOTIDE SEQUENCE [LARGE SCALE GENOMIC DNA]</scope>
    <source>
        <strain evidence="6">CIP111751</strain>
    </source>
</reference>
<evidence type="ECO:0000313" key="9">
    <source>
        <dbReference type="Proteomes" id="UP000545588"/>
    </source>
</evidence>
<dbReference type="Proteomes" id="UP000534001">
    <property type="component" value="Unassembled WGS sequence"/>
</dbReference>
<dbReference type="Gene3D" id="3.40.190.10">
    <property type="entry name" value="Periplasmic binding protein-like II"/>
    <property type="match status" value="1"/>
</dbReference>
<evidence type="ECO:0000313" key="6">
    <source>
        <dbReference type="EMBL" id="CAD2070820.1"/>
    </source>
</evidence>
<dbReference type="GO" id="GO:0015833">
    <property type="term" value="P:peptide transport"/>
    <property type="evidence" value="ECO:0007669"/>
    <property type="project" value="TreeGrafter"/>
</dbReference>
<dbReference type="PROSITE" id="PS51257">
    <property type="entry name" value="PROKAR_LIPOPROTEIN"/>
    <property type="match status" value="1"/>
</dbReference>
<feature type="chain" id="PRO_5038690700" evidence="4">
    <location>
        <begin position="21"/>
        <end position="518"/>
    </location>
</feature>
<dbReference type="Gene3D" id="3.90.76.10">
    <property type="entry name" value="Dipeptide-binding Protein, Domain 1"/>
    <property type="match status" value="1"/>
</dbReference>
<evidence type="ECO:0000256" key="1">
    <source>
        <dbReference type="ARBA" id="ARBA00005695"/>
    </source>
</evidence>
<dbReference type="PANTHER" id="PTHR30290:SF9">
    <property type="entry name" value="OLIGOPEPTIDE-BINDING PROTEIN APPA"/>
    <property type="match status" value="1"/>
</dbReference>
<feature type="signal peptide" evidence="4">
    <location>
        <begin position="1"/>
        <end position="20"/>
    </location>
</feature>
<evidence type="ECO:0000256" key="2">
    <source>
        <dbReference type="ARBA" id="ARBA00022448"/>
    </source>
</evidence>
<feature type="domain" description="Solute-binding protein family 5" evidence="5">
    <location>
        <begin position="80"/>
        <end position="438"/>
    </location>
</feature>
<organism evidence="6 8">
    <name type="scientific">Jeotgalicoccus coquinae</name>
    <dbReference type="NCBI Taxonomy" id="709509"/>
    <lineage>
        <taxon>Bacteria</taxon>
        <taxon>Bacillati</taxon>
        <taxon>Bacillota</taxon>
        <taxon>Bacilli</taxon>
        <taxon>Bacillales</taxon>
        <taxon>Staphylococcaceae</taxon>
        <taxon>Jeotgalicoccus</taxon>
    </lineage>
</organism>
<keyword evidence="3 4" id="KW-0732">Signal</keyword>
<evidence type="ECO:0000313" key="8">
    <source>
        <dbReference type="Proteomes" id="UP000534001"/>
    </source>
</evidence>
<keyword evidence="9" id="KW-1185">Reference proteome</keyword>
<dbReference type="RefSeq" id="WP_184283664.1">
    <property type="nucleotide sequence ID" value="NZ_BMCO01000002.1"/>
</dbReference>
<gene>
    <name evidence="6" type="primary">gsiB_1</name>
    <name evidence="7" type="ORF">HNR41_001728</name>
    <name evidence="6" type="ORF">JEOCOQ751_00051</name>
</gene>
<proteinExistence type="inferred from homology"/>
<dbReference type="GO" id="GO:1904680">
    <property type="term" value="F:peptide transmembrane transporter activity"/>
    <property type="evidence" value="ECO:0007669"/>
    <property type="project" value="TreeGrafter"/>
</dbReference>
<dbReference type="InterPro" id="IPR000914">
    <property type="entry name" value="SBP_5_dom"/>
</dbReference>
<evidence type="ECO:0000256" key="3">
    <source>
        <dbReference type="ARBA" id="ARBA00022729"/>
    </source>
</evidence>